<accession>A0A397I7M1</accession>
<dbReference type="EMBL" id="PQFF01000234">
    <property type="protein sequence ID" value="RHZ71585.1"/>
    <property type="molecule type" value="Genomic_DNA"/>
</dbReference>
<proteinExistence type="predicted"/>
<dbReference type="OrthoDB" id="2384430at2759"/>
<reference evidence="2 3" key="1">
    <citation type="submission" date="2018-08" db="EMBL/GenBank/DDBJ databases">
        <title>Genome and evolution of the arbuscular mycorrhizal fungus Diversispora epigaea (formerly Glomus versiforme) and its bacterial endosymbionts.</title>
        <authorList>
            <person name="Sun X."/>
            <person name="Fei Z."/>
            <person name="Harrison M."/>
        </authorList>
    </citation>
    <scope>NUCLEOTIDE SEQUENCE [LARGE SCALE GENOMIC DNA]</scope>
    <source>
        <strain evidence="2 3">IT104</strain>
    </source>
</reference>
<evidence type="ECO:0000256" key="1">
    <source>
        <dbReference type="ARBA" id="ARBA00022737"/>
    </source>
</evidence>
<dbReference type="Pfam" id="PF08238">
    <property type="entry name" value="Sel1"/>
    <property type="match status" value="2"/>
</dbReference>
<dbReference type="InterPro" id="IPR051726">
    <property type="entry name" value="Chitin_Synth_Reg"/>
</dbReference>
<dbReference type="InterPro" id="IPR011990">
    <property type="entry name" value="TPR-like_helical_dom_sf"/>
</dbReference>
<organism evidence="2 3">
    <name type="scientific">Diversispora epigaea</name>
    <dbReference type="NCBI Taxonomy" id="1348612"/>
    <lineage>
        <taxon>Eukaryota</taxon>
        <taxon>Fungi</taxon>
        <taxon>Fungi incertae sedis</taxon>
        <taxon>Mucoromycota</taxon>
        <taxon>Glomeromycotina</taxon>
        <taxon>Glomeromycetes</taxon>
        <taxon>Diversisporales</taxon>
        <taxon>Diversisporaceae</taxon>
        <taxon>Diversispora</taxon>
    </lineage>
</organism>
<dbReference type="STRING" id="1348612.A0A397I7M1"/>
<sequence>MSNVGDSYENGIGVSKDKKEAFKWYLKAAEKEHNKSQYAVETSIYEGCGIKKDIVNVIHWLNKSIENGNTSANELLEEIINMITS</sequence>
<keyword evidence="1" id="KW-0677">Repeat</keyword>
<evidence type="ECO:0000313" key="2">
    <source>
        <dbReference type="EMBL" id="RHZ71585.1"/>
    </source>
</evidence>
<evidence type="ECO:0008006" key="4">
    <source>
        <dbReference type="Google" id="ProtNLM"/>
    </source>
</evidence>
<comment type="caution">
    <text evidence="2">The sequence shown here is derived from an EMBL/GenBank/DDBJ whole genome shotgun (WGS) entry which is preliminary data.</text>
</comment>
<evidence type="ECO:0000313" key="3">
    <source>
        <dbReference type="Proteomes" id="UP000266861"/>
    </source>
</evidence>
<dbReference type="InterPro" id="IPR006597">
    <property type="entry name" value="Sel1-like"/>
</dbReference>
<dbReference type="Gene3D" id="1.25.40.10">
    <property type="entry name" value="Tetratricopeptide repeat domain"/>
    <property type="match status" value="1"/>
</dbReference>
<dbReference type="SMART" id="SM00671">
    <property type="entry name" value="SEL1"/>
    <property type="match status" value="1"/>
</dbReference>
<dbReference type="SUPFAM" id="SSF81901">
    <property type="entry name" value="HCP-like"/>
    <property type="match status" value="1"/>
</dbReference>
<dbReference type="PANTHER" id="PTHR46430">
    <property type="entry name" value="PROTEIN SKT5-RELATED"/>
    <property type="match status" value="1"/>
</dbReference>
<dbReference type="Proteomes" id="UP000266861">
    <property type="component" value="Unassembled WGS sequence"/>
</dbReference>
<protein>
    <recommendedName>
        <fullName evidence="4">Sel1 repeat protein</fullName>
    </recommendedName>
</protein>
<name>A0A397I7M1_9GLOM</name>
<gene>
    <name evidence="2" type="ORF">Glove_256g190</name>
</gene>
<keyword evidence="3" id="KW-1185">Reference proteome</keyword>
<dbReference type="AlphaFoldDB" id="A0A397I7M1"/>